<dbReference type="AlphaFoldDB" id="A0A1G9FEI2"/>
<protein>
    <submittedName>
        <fullName evidence="6">Iron-binding zinc finger CDGSH type</fullName>
    </submittedName>
</protein>
<dbReference type="Gene3D" id="3.40.5.90">
    <property type="entry name" value="CDGSH iron-sulfur domain, mitoNEET-type"/>
    <property type="match status" value="2"/>
</dbReference>
<evidence type="ECO:0000259" key="5">
    <source>
        <dbReference type="SMART" id="SM00704"/>
    </source>
</evidence>
<keyword evidence="3" id="KW-0408">Iron</keyword>
<dbReference type="SMART" id="SM00704">
    <property type="entry name" value="ZnF_CDGSH"/>
    <property type="match status" value="2"/>
</dbReference>
<dbReference type="Pfam" id="PF09360">
    <property type="entry name" value="zf-CDGSH"/>
    <property type="match status" value="1"/>
</dbReference>
<proteinExistence type="predicted"/>
<dbReference type="InterPro" id="IPR052950">
    <property type="entry name" value="CISD"/>
</dbReference>
<dbReference type="STRING" id="990712.SAMN05216257_105152"/>
<evidence type="ECO:0000313" key="7">
    <source>
        <dbReference type="Proteomes" id="UP000199328"/>
    </source>
</evidence>
<dbReference type="GO" id="GO:0051537">
    <property type="term" value="F:2 iron, 2 sulfur cluster binding"/>
    <property type="evidence" value="ECO:0007669"/>
    <property type="project" value="UniProtKB-KW"/>
</dbReference>
<sequence length="80" mass="8900">MKAQVAGREPIAVDVIEGRSYFWCACGRSKRQPFCDGSHKGTGFEPLEWTADRSGRKFFCACKQTATPPFCDGSHRKLAD</sequence>
<evidence type="ECO:0000256" key="3">
    <source>
        <dbReference type="ARBA" id="ARBA00023004"/>
    </source>
</evidence>
<dbReference type="Proteomes" id="UP000199328">
    <property type="component" value="Unassembled WGS sequence"/>
</dbReference>
<feature type="domain" description="Iron-binding zinc finger CDGSH type" evidence="5">
    <location>
        <begin position="46"/>
        <end position="80"/>
    </location>
</feature>
<organism evidence="6 7">
    <name type="scientific">Meinhardsimonia xiamenensis</name>
    <dbReference type="NCBI Taxonomy" id="990712"/>
    <lineage>
        <taxon>Bacteria</taxon>
        <taxon>Pseudomonadati</taxon>
        <taxon>Pseudomonadota</taxon>
        <taxon>Alphaproteobacteria</taxon>
        <taxon>Rhodobacterales</taxon>
        <taxon>Paracoccaceae</taxon>
        <taxon>Meinhardsimonia</taxon>
    </lineage>
</organism>
<dbReference type="RefSeq" id="WP_092500741.1">
    <property type="nucleotide sequence ID" value="NZ_FNFV01000005.1"/>
</dbReference>
<evidence type="ECO:0000256" key="2">
    <source>
        <dbReference type="ARBA" id="ARBA00022723"/>
    </source>
</evidence>
<evidence type="ECO:0000313" key="6">
    <source>
        <dbReference type="EMBL" id="SDK86770.1"/>
    </source>
</evidence>
<keyword evidence="2" id="KW-0479">Metal-binding</keyword>
<dbReference type="EMBL" id="FNFV01000005">
    <property type="protein sequence ID" value="SDK86770.1"/>
    <property type="molecule type" value="Genomic_DNA"/>
</dbReference>
<name>A0A1G9FEI2_9RHOB</name>
<dbReference type="PANTHER" id="PTHR46491">
    <property type="entry name" value="CDGSH IRON SULFUR DOMAIN PROTEIN HOMOLOG"/>
    <property type="match status" value="1"/>
</dbReference>
<gene>
    <name evidence="6" type="ORF">SAMN05216257_105152</name>
</gene>
<dbReference type="GO" id="GO:0005737">
    <property type="term" value="C:cytoplasm"/>
    <property type="evidence" value="ECO:0007669"/>
    <property type="project" value="UniProtKB-ARBA"/>
</dbReference>
<keyword evidence="1" id="KW-0001">2Fe-2S</keyword>
<dbReference type="InterPro" id="IPR018967">
    <property type="entry name" value="FeS-contain_CDGSH-typ"/>
</dbReference>
<evidence type="ECO:0000256" key="1">
    <source>
        <dbReference type="ARBA" id="ARBA00022714"/>
    </source>
</evidence>
<keyword evidence="4" id="KW-0411">Iron-sulfur</keyword>
<feature type="domain" description="Iron-binding zinc finger CDGSH type" evidence="5">
    <location>
        <begin position="8"/>
        <end position="45"/>
    </location>
</feature>
<dbReference type="OrthoDB" id="9795032at2"/>
<accession>A0A1G9FEI2</accession>
<dbReference type="InterPro" id="IPR042216">
    <property type="entry name" value="MitoNEET_CISD"/>
</dbReference>
<keyword evidence="7" id="KW-1185">Reference proteome</keyword>
<dbReference type="GO" id="GO:0046872">
    <property type="term" value="F:metal ion binding"/>
    <property type="evidence" value="ECO:0007669"/>
    <property type="project" value="UniProtKB-KW"/>
</dbReference>
<dbReference type="PANTHER" id="PTHR46491:SF3">
    <property type="entry name" value="CDGSH IRON-SULFUR DOMAIN-CONTAINING PROTEIN 3, MITOCHONDRIAL"/>
    <property type="match status" value="1"/>
</dbReference>
<evidence type="ECO:0000256" key="4">
    <source>
        <dbReference type="ARBA" id="ARBA00023014"/>
    </source>
</evidence>
<reference evidence="7" key="1">
    <citation type="submission" date="2016-10" db="EMBL/GenBank/DDBJ databases">
        <authorList>
            <person name="Varghese N."/>
            <person name="Submissions S."/>
        </authorList>
    </citation>
    <scope>NUCLEOTIDE SEQUENCE [LARGE SCALE GENOMIC DNA]</scope>
    <source>
        <strain evidence="7">CGMCC 1.10789</strain>
    </source>
</reference>